<evidence type="ECO:0000313" key="1">
    <source>
        <dbReference type="EMBL" id="AZV45167.1"/>
    </source>
</evidence>
<evidence type="ECO:0000313" key="2">
    <source>
        <dbReference type="Proteomes" id="UP000283095"/>
    </source>
</evidence>
<sequence length="80" mass="9480">MAVNVFQLYSRKKCSLCDQAKLVLEEIKTEIGILYEEIDIDCSDELTERYGMMIPVVQWQGEIVQYGHVWKDELLQRIKR</sequence>
<dbReference type="Proteomes" id="UP000283095">
    <property type="component" value="Chromosome"/>
</dbReference>
<organism evidence="1 2">
    <name type="scientific">Peribacillus asahii</name>
    <dbReference type="NCBI Taxonomy" id="228899"/>
    <lineage>
        <taxon>Bacteria</taxon>
        <taxon>Bacillati</taxon>
        <taxon>Bacillota</taxon>
        <taxon>Bacilli</taxon>
        <taxon>Bacillales</taxon>
        <taxon>Bacillaceae</taxon>
        <taxon>Peribacillus</taxon>
    </lineage>
</organism>
<dbReference type="InterPro" id="IPR036249">
    <property type="entry name" value="Thioredoxin-like_sf"/>
</dbReference>
<protein>
    <submittedName>
        <fullName evidence="1">Glutaredoxin</fullName>
    </submittedName>
</protein>
<proteinExistence type="predicted"/>
<accession>A0A3T0KXV3</accession>
<dbReference type="EMBL" id="CP026095">
    <property type="protein sequence ID" value="AZV45167.1"/>
    <property type="molecule type" value="Genomic_DNA"/>
</dbReference>
<name>A0A3T0KXV3_9BACI</name>
<dbReference type="Pfam" id="PF05768">
    <property type="entry name" value="Glrx-like"/>
    <property type="match status" value="1"/>
</dbReference>
<dbReference type="Gene3D" id="3.40.30.10">
    <property type="entry name" value="Glutaredoxin"/>
    <property type="match status" value="1"/>
</dbReference>
<dbReference type="SUPFAM" id="SSF52833">
    <property type="entry name" value="Thioredoxin-like"/>
    <property type="match status" value="1"/>
</dbReference>
<reference evidence="1 2" key="1">
    <citation type="submission" date="2018-01" db="EMBL/GenBank/DDBJ databases">
        <title>Bacillus asahii Genome sequencing and assembly.</title>
        <authorList>
            <person name="Jiang H."/>
            <person name="Feng Y."/>
            <person name="Zhao F."/>
            <person name="Lin X."/>
        </authorList>
    </citation>
    <scope>NUCLEOTIDE SEQUENCE [LARGE SCALE GENOMIC DNA]</scope>
    <source>
        <strain evidence="1 2">OM18</strain>
    </source>
</reference>
<dbReference type="KEGG" id="pasa:BAOM_4587"/>
<dbReference type="AlphaFoldDB" id="A0A3T0KXV3"/>
<gene>
    <name evidence="1" type="ORF">BAOM_4587</name>
</gene>
<dbReference type="InterPro" id="IPR008554">
    <property type="entry name" value="Glutaredoxin-like"/>
</dbReference>